<dbReference type="STRING" id="1391654.AKJ09_03943"/>
<reference evidence="1 2" key="1">
    <citation type="submission" date="2015-08" db="EMBL/GenBank/DDBJ databases">
        <authorList>
            <person name="Babu N.S."/>
            <person name="Beckwith C.J."/>
            <person name="Beseler K.G."/>
            <person name="Brison A."/>
            <person name="Carone J.V."/>
            <person name="Caskin T.P."/>
            <person name="Diamond M."/>
            <person name="Durham M.E."/>
            <person name="Foxe J.M."/>
            <person name="Go M."/>
            <person name="Henderson B.A."/>
            <person name="Jones I.B."/>
            <person name="McGettigan J.A."/>
            <person name="Micheletti S.J."/>
            <person name="Nasrallah M.E."/>
            <person name="Ortiz D."/>
            <person name="Piller C.R."/>
            <person name="Privatt S.R."/>
            <person name="Schneider S.L."/>
            <person name="Sharp S."/>
            <person name="Smith T.C."/>
            <person name="Stanton J.D."/>
            <person name="Ullery H.E."/>
            <person name="Wilson R.J."/>
            <person name="Serrano M.G."/>
            <person name="Buck G."/>
            <person name="Lee V."/>
            <person name="Wang Y."/>
            <person name="Carvalho R."/>
            <person name="Voegtly L."/>
            <person name="Shi R."/>
            <person name="Duckworth R."/>
            <person name="Johnson A."/>
            <person name="Loviza R."/>
            <person name="Walstead R."/>
            <person name="Shah Z."/>
            <person name="Kiflezghi M."/>
            <person name="Wade K."/>
            <person name="Ball S.L."/>
            <person name="Bradley K.W."/>
            <person name="Asai D.J."/>
            <person name="Bowman C.A."/>
            <person name="Russell D.A."/>
            <person name="Pope W.H."/>
            <person name="Jacobs-Sera D."/>
            <person name="Hendrix R.W."/>
            <person name="Hatfull G.F."/>
        </authorList>
    </citation>
    <scope>NUCLEOTIDE SEQUENCE [LARGE SCALE GENOMIC DNA]</scope>
    <source>
        <strain evidence="1 2">DSM 27648</strain>
    </source>
</reference>
<name>A0A0K1PVY2_9BACT</name>
<protein>
    <submittedName>
        <fullName evidence="1">Uncharacterized protein</fullName>
    </submittedName>
</protein>
<dbReference type="AlphaFoldDB" id="A0A0K1PVY2"/>
<evidence type="ECO:0000313" key="2">
    <source>
        <dbReference type="Proteomes" id="UP000064967"/>
    </source>
</evidence>
<dbReference type="EMBL" id="CP012333">
    <property type="protein sequence ID" value="AKU97279.1"/>
    <property type="molecule type" value="Genomic_DNA"/>
</dbReference>
<gene>
    <name evidence="1" type="ORF">AKJ09_03943</name>
</gene>
<dbReference type="KEGG" id="llu:AKJ09_03943"/>
<evidence type="ECO:0000313" key="1">
    <source>
        <dbReference type="EMBL" id="AKU97279.1"/>
    </source>
</evidence>
<organism evidence="1 2">
    <name type="scientific">Labilithrix luteola</name>
    <dbReference type="NCBI Taxonomy" id="1391654"/>
    <lineage>
        <taxon>Bacteria</taxon>
        <taxon>Pseudomonadati</taxon>
        <taxon>Myxococcota</taxon>
        <taxon>Polyangia</taxon>
        <taxon>Polyangiales</taxon>
        <taxon>Labilitrichaceae</taxon>
        <taxon>Labilithrix</taxon>
    </lineage>
</organism>
<accession>A0A0K1PVY2</accession>
<proteinExistence type="predicted"/>
<keyword evidence="2" id="KW-1185">Reference proteome</keyword>
<dbReference type="Proteomes" id="UP000064967">
    <property type="component" value="Chromosome"/>
</dbReference>
<sequence>MLAAPHAIAASELDSADAEAPAADAGSLEREIAAAFDDQTKALAVEDCATACRALSSIQRAANKLCELDPGPRCATARSKVEVATQRVREACPQCAFAALALTPPALAPPERAPTPASVETVHGRGGCGGCAMTSSTATRDGWIAALVVLGGVLVLSRRRRHLP</sequence>